<protein>
    <recommendedName>
        <fullName evidence="4">Secreted protein</fullName>
    </recommendedName>
</protein>
<accession>A0A150QCR5</accession>
<keyword evidence="1" id="KW-0732">Signal</keyword>
<proteinExistence type="predicted"/>
<name>A0A150QCR5_SORCE</name>
<evidence type="ECO:0000256" key="1">
    <source>
        <dbReference type="SAM" id="SignalP"/>
    </source>
</evidence>
<evidence type="ECO:0000313" key="3">
    <source>
        <dbReference type="Proteomes" id="UP000075260"/>
    </source>
</evidence>
<reference evidence="2 3" key="1">
    <citation type="submission" date="2014-02" db="EMBL/GenBank/DDBJ databases">
        <title>The small core and large imbalanced accessory genome model reveals a collaborative survival strategy of Sorangium cellulosum strains in nature.</title>
        <authorList>
            <person name="Han K."/>
            <person name="Peng R."/>
            <person name="Blom J."/>
            <person name="Li Y.-Z."/>
        </authorList>
    </citation>
    <scope>NUCLEOTIDE SEQUENCE [LARGE SCALE GENOMIC DNA]</scope>
    <source>
        <strain evidence="2 3">So0008-312</strain>
    </source>
</reference>
<comment type="caution">
    <text evidence="2">The sequence shown here is derived from an EMBL/GenBank/DDBJ whole genome shotgun (WGS) entry which is preliminary data.</text>
</comment>
<sequence>MIVRPIPRALLALLVLCSTGCGSEDADALVVVGLTTDMAVGFEIDRVERTTRVDGVVTRAESLSYGGGELSLPSELALEPARDGAEVELTVEAFRGGEGSPFVTRRAATRAVSGRALFLPVSLDAACSAISCAAGATCAAGACVDPFIEPSTLADHDPTWIASASDACKTPSSGDPAVVIGQGESAFAPLEHGDVVPIEPGPQGGHHVWLALRVTGLRQMGSRLTVGGYFPELAFELRPFTSVVTLRRAGDAGCEIYGIRFQVDRGLPVASVRGRALDVEAVLEDPDGDVGTAAQRIVIAP</sequence>
<evidence type="ECO:0000313" key="2">
    <source>
        <dbReference type="EMBL" id="KYF65774.1"/>
    </source>
</evidence>
<organism evidence="2 3">
    <name type="scientific">Sorangium cellulosum</name>
    <name type="common">Polyangium cellulosum</name>
    <dbReference type="NCBI Taxonomy" id="56"/>
    <lineage>
        <taxon>Bacteria</taxon>
        <taxon>Pseudomonadati</taxon>
        <taxon>Myxococcota</taxon>
        <taxon>Polyangia</taxon>
        <taxon>Polyangiales</taxon>
        <taxon>Polyangiaceae</taxon>
        <taxon>Sorangium</taxon>
    </lineage>
</organism>
<dbReference type="AlphaFoldDB" id="A0A150QCR5"/>
<dbReference type="OrthoDB" id="5501812at2"/>
<dbReference type="RefSeq" id="WP_061610923.1">
    <property type="nucleotide sequence ID" value="NZ_JEMA01000805.1"/>
</dbReference>
<feature type="chain" id="PRO_5007566540" description="Secreted protein" evidence="1">
    <location>
        <begin position="24"/>
        <end position="301"/>
    </location>
</feature>
<evidence type="ECO:0008006" key="4">
    <source>
        <dbReference type="Google" id="ProtNLM"/>
    </source>
</evidence>
<feature type="signal peptide" evidence="1">
    <location>
        <begin position="1"/>
        <end position="23"/>
    </location>
</feature>
<dbReference type="EMBL" id="JEMA01000805">
    <property type="protein sequence ID" value="KYF65774.1"/>
    <property type="molecule type" value="Genomic_DNA"/>
</dbReference>
<gene>
    <name evidence="2" type="ORF">BE15_07430</name>
</gene>
<dbReference type="Proteomes" id="UP000075260">
    <property type="component" value="Unassembled WGS sequence"/>
</dbReference>